<evidence type="ECO:0000313" key="1">
    <source>
        <dbReference type="EMBL" id="KAF6198553.1"/>
    </source>
</evidence>
<name>A0A6A4IYK9_APOLU</name>
<reference evidence="1" key="1">
    <citation type="journal article" date="2021" name="Mol. Ecol. Resour.">
        <title>Apolygus lucorum genome provides insights into omnivorousness and mesophyll feeding.</title>
        <authorList>
            <person name="Liu Y."/>
            <person name="Liu H."/>
            <person name="Wang H."/>
            <person name="Huang T."/>
            <person name="Liu B."/>
            <person name="Yang B."/>
            <person name="Yin L."/>
            <person name="Li B."/>
            <person name="Zhang Y."/>
            <person name="Zhang S."/>
            <person name="Jiang F."/>
            <person name="Zhang X."/>
            <person name="Ren Y."/>
            <person name="Wang B."/>
            <person name="Wang S."/>
            <person name="Lu Y."/>
            <person name="Wu K."/>
            <person name="Fan W."/>
            <person name="Wang G."/>
        </authorList>
    </citation>
    <scope>NUCLEOTIDE SEQUENCE</scope>
    <source>
        <strain evidence="1">12Hb</strain>
    </source>
</reference>
<comment type="caution">
    <text evidence="1">The sequence shown here is derived from an EMBL/GenBank/DDBJ whole genome shotgun (WGS) entry which is preliminary data.</text>
</comment>
<protein>
    <submittedName>
        <fullName evidence="1">Uncharacterized protein</fullName>
    </submittedName>
</protein>
<gene>
    <name evidence="1" type="ORF">GE061_008301</name>
</gene>
<organism evidence="1 2">
    <name type="scientific">Apolygus lucorum</name>
    <name type="common">Small green plant bug</name>
    <name type="synonym">Lygocoris lucorum</name>
    <dbReference type="NCBI Taxonomy" id="248454"/>
    <lineage>
        <taxon>Eukaryota</taxon>
        <taxon>Metazoa</taxon>
        <taxon>Ecdysozoa</taxon>
        <taxon>Arthropoda</taxon>
        <taxon>Hexapoda</taxon>
        <taxon>Insecta</taxon>
        <taxon>Pterygota</taxon>
        <taxon>Neoptera</taxon>
        <taxon>Paraneoptera</taxon>
        <taxon>Hemiptera</taxon>
        <taxon>Heteroptera</taxon>
        <taxon>Panheteroptera</taxon>
        <taxon>Cimicomorpha</taxon>
        <taxon>Miridae</taxon>
        <taxon>Mirini</taxon>
        <taxon>Apolygus</taxon>
    </lineage>
</organism>
<sequence>MKRQIEEMAAKSGGFLKTSVDEVLVDWRRHFGLTTVLDVDATQERLGGIFQRISLMFKGKGLYDVNDKDCVSWTWSAMDLPMTPLEYDD</sequence>
<accession>A0A6A4IYK9</accession>
<evidence type="ECO:0000313" key="2">
    <source>
        <dbReference type="Proteomes" id="UP000466442"/>
    </source>
</evidence>
<dbReference type="Proteomes" id="UP000466442">
    <property type="component" value="Linkage Group LG16"/>
</dbReference>
<dbReference type="EMBL" id="WIXP02000016">
    <property type="protein sequence ID" value="KAF6198553.1"/>
    <property type="molecule type" value="Genomic_DNA"/>
</dbReference>
<keyword evidence="2" id="KW-1185">Reference proteome</keyword>
<dbReference type="AlphaFoldDB" id="A0A6A4IYK9"/>
<proteinExistence type="predicted"/>